<dbReference type="PROSITE" id="PS51689">
    <property type="entry name" value="SAM_RNA_A_N6_MT"/>
    <property type="match status" value="1"/>
</dbReference>
<dbReference type="HAMAP" id="MF_00607">
    <property type="entry name" value="16SrRNA_methyltr_A"/>
    <property type="match status" value="1"/>
</dbReference>
<comment type="catalytic activity">
    <reaction evidence="7">
        <text>adenosine(1518)/adenosine(1519) in 16S rRNA + 4 S-adenosyl-L-methionine = N(6)-dimethyladenosine(1518)/N(6)-dimethyladenosine(1519) in 16S rRNA + 4 S-adenosyl-L-homocysteine + 4 H(+)</text>
        <dbReference type="Rhea" id="RHEA:19609"/>
        <dbReference type="Rhea" id="RHEA-COMP:10232"/>
        <dbReference type="Rhea" id="RHEA-COMP:10233"/>
        <dbReference type="ChEBI" id="CHEBI:15378"/>
        <dbReference type="ChEBI" id="CHEBI:57856"/>
        <dbReference type="ChEBI" id="CHEBI:59789"/>
        <dbReference type="ChEBI" id="CHEBI:74411"/>
        <dbReference type="ChEBI" id="CHEBI:74493"/>
        <dbReference type="EC" id="2.1.1.182"/>
    </reaction>
</comment>
<dbReference type="InterPro" id="IPR023165">
    <property type="entry name" value="rRNA_Ade_diMease-like_C"/>
</dbReference>
<dbReference type="PANTHER" id="PTHR11727:SF7">
    <property type="entry name" value="DIMETHYLADENOSINE TRANSFERASE-RELATED"/>
    <property type="match status" value="1"/>
</dbReference>
<evidence type="ECO:0000256" key="4">
    <source>
        <dbReference type="ARBA" id="ARBA00022679"/>
    </source>
</evidence>
<dbReference type="AlphaFoldDB" id="A0A517NH03"/>
<feature type="domain" description="Ribosomal RNA adenine methylase transferase N-terminal" evidence="9">
    <location>
        <begin position="99"/>
        <end position="284"/>
    </location>
</feature>
<dbReference type="InterPro" id="IPR029063">
    <property type="entry name" value="SAM-dependent_MTases_sf"/>
</dbReference>
<dbReference type="SMART" id="SM00650">
    <property type="entry name" value="rADc"/>
    <property type="match status" value="1"/>
</dbReference>
<dbReference type="FunFam" id="3.40.50.150:FF:000023">
    <property type="entry name" value="Ribosomal RNA small subunit methyltransferase A"/>
    <property type="match status" value="1"/>
</dbReference>
<dbReference type="GO" id="GO:0052908">
    <property type="term" value="F:16S rRNA (adenine(1518)-N(6)/adenine(1519)-N(6))-dimethyltransferase activity"/>
    <property type="evidence" value="ECO:0007669"/>
    <property type="project" value="UniProtKB-EC"/>
</dbReference>
<accession>A0A517NH03</accession>
<sequence>MSKDRWRSDNRSLSRWNLGHTRVRVLIRGKPRRNHLSSRPDVGYHGDSACCNLVPEACILTFMSNQPRQTATYLSKRLAAAGLRPVSRFGQNFLIDLNLVDLIARSAEIRKDDVVLEIGTGVGSLTSRLSDQAGAVLTVEIDNNLHQMASEELAGRPNVKLIHGDALKNKNTLRPEIMENVRDAKSRLGENSRFLLVSNLPYNVATPIISNLLHETPTPDVIVVTIQKEMGDRIVAEPGSKDYGALSVWVQSICDAEIIRILPPTVFWPRPKVHSAIIRLDHRPERRASFADLDHFHATVRSLFFHRRKFLRSVVISAMKGRLDKPQVDAVLQQQGHGETARAEELNLTQIQQLAEALRLAEIAAS</sequence>
<dbReference type="NCBIfam" id="TIGR00755">
    <property type="entry name" value="ksgA"/>
    <property type="match status" value="1"/>
</dbReference>
<evidence type="ECO:0000256" key="1">
    <source>
        <dbReference type="ARBA" id="ARBA00022490"/>
    </source>
</evidence>
<feature type="binding site" evidence="7 8">
    <location>
        <position position="140"/>
    </location>
    <ligand>
        <name>S-adenosyl-L-methionine</name>
        <dbReference type="ChEBI" id="CHEBI:59789"/>
    </ligand>
</feature>
<dbReference type="Gene3D" id="1.10.8.100">
    <property type="entry name" value="Ribosomal RNA adenine dimethylase-like, domain 2"/>
    <property type="match status" value="1"/>
</dbReference>
<comment type="function">
    <text evidence="7">Specifically dimethylates two adjacent adenosines (A1518 and A1519) in the loop of a conserved hairpin near the 3'-end of 16S rRNA in the 30S particle. May play a critical role in biogenesis of 30S subunits.</text>
</comment>
<dbReference type="CDD" id="cd02440">
    <property type="entry name" value="AdoMet_MTases"/>
    <property type="match status" value="1"/>
</dbReference>
<evidence type="ECO:0000313" key="11">
    <source>
        <dbReference type="Proteomes" id="UP000318538"/>
    </source>
</evidence>
<keyword evidence="2 7" id="KW-0698">rRNA processing</keyword>
<evidence type="ECO:0000256" key="7">
    <source>
        <dbReference type="HAMAP-Rule" id="MF_00607"/>
    </source>
</evidence>
<feature type="binding site" evidence="7 8">
    <location>
        <position position="199"/>
    </location>
    <ligand>
        <name>S-adenosyl-L-methionine</name>
        <dbReference type="ChEBI" id="CHEBI:59789"/>
    </ligand>
</feature>
<feature type="binding site" evidence="7 8">
    <location>
        <position position="165"/>
    </location>
    <ligand>
        <name>S-adenosyl-L-methionine</name>
        <dbReference type="ChEBI" id="CHEBI:59789"/>
    </ligand>
</feature>
<dbReference type="Gene3D" id="3.40.50.150">
    <property type="entry name" value="Vaccinia Virus protein VP39"/>
    <property type="match status" value="1"/>
</dbReference>
<proteinExistence type="inferred from homology"/>
<comment type="subcellular location">
    <subcellularLocation>
        <location evidence="7">Cytoplasm</location>
    </subcellularLocation>
</comment>
<organism evidence="10 11">
    <name type="scientific">Rubripirellula lacrimiformis</name>
    <dbReference type="NCBI Taxonomy" id="1930273"/>
    <lineage>
        <taxon>Bacteria</taxon>
        <taxon>Pseudomonadati</taxon>
        <taxon>Planctomycetota</taxon>
        <taxon>Planctomycetia</taxon>
        <taxon>Pirellulales</taxon>
        <taxon>Pirellulaceae</taxon>
        <taxon>Rubripirellula</taxon>
    </lineage>
</organism>
<dbReference type="Proteomes" id="UP000318538">
    <property type="component" value="Chromosome"/>
</dbReference>
<dbReference type="InterPro" id="IPR001737">
    <property type="entry name" value="KsgA/Erm"/>
</dbReference>
<dbReference type="PANTHER" id="PTHR11727">
    <property type="entry name" value="DIMETHYLADENOSINE TRANSFERASE"/>
    <property type="match status" value="1"/>
</dbReference>
<dbReference type="PROSITE" id="PS01131">
    <property type="entry name" value="RRNA_A_DIMETH"/>
    <property type="match status" value="1"/>
</dbReference>
<evidence type="ECO:0000259" key="9">
    <source>
        <dbReference type="SMART" id="SM00650"/>
    </source>
</evidence>
<dbReference type="KEGG" id="rlc:K227x_47520"/>
<dbReference type="EC" id="2.1.1.182" evidence="7"/>
<reference evidence="10 11" key="1">
    <citation type="submission" date="2019-02" db="EMBL/GenBank/DDBJ databases">
        <title>Deep-cultivation of Planctomycetes and their phenomic and genomic characterization uncovers novel biology.</title>
        <authorList>
            <person name="Wiegand S."/>
            <person name="Jogler M."/>
            <person name="Boedeker C."/>
            <person name="Pinto D."/>
            <person name="Vollmers J."/>
            <person name="Rivas-Marin E."/>
            <person name="Kohn T."/>
            <person name="Peeters S.H."/>
            <person name="Heuer A."/>
            <person name="Rast P."/>
            <person name="Oberbeckmann S."/>
            <person name="Bunk B."/>
            <person name="Jeske O."/>
            <person name="Meyerdierks A."/>
            <person name="Storesund J.E."/>
            <person name="Kallscheuer N."/>
            <person name="Luecker S."/>
            <person name="Lage O.M."/>
            <person name="Pohl T."/>
            <person name="Merkel B.J."/>
            <person name="Hornburger P."/>
            <person name="Mueller R.-W."/>
            <person name="Bruemmer F."/>
            <person name="Labrenz M."/>
            <person name="Spormann A.M."/>
            <person name="Op den Camp H."/>
            <person name="Overmann J."/>
            <person name="Amann R."/>
            <person name="Jetten M.S.M."/>
            <person name="Mascher T."/>
            <person name="Medema M.H."/>
            <person name="Devos D.P."/>
            <person name="Kaster A.-K."/>
            <person name="Ovreas L."/>
            <person name="Rohde M."/>
            <person name="Galperin M.Y."/>
            <person name="Jogler C."/>
        </authorList>
    </citation>
    <scope>NUCLEOTIDE SEQUENCE [LARGE SCALE GENOMIC DNA]</scope>
    <source>
        <strain evidence="10 11">K22_7</strain>
    </source>
</reference>
<name>A0A517NH03_9BACT</name>
<keyword evidence="1 7" id="KW-0963">Cytoplasm</keyword>
<feature type="binding site" evidence="7 8">
    <location>
        <position position="92"/>
    </location>
    <ligand>
        <name>S-adenosyl-L-methionine</name>
        <dbReference type="ChEBI" id="CHEBI:59789"/>
    </ligand>
</feature>
<feature type="binding site" evidence="7 8">
    <location>
        <position position="119"/>
    </location>
    <ligand>
        <name>S-adenosyl-L-methionine</name>
        <dbReference type="ChEBI" id="CHEBI:59789"/>
    </ligand>
</feature>
<dbReference type="GO" id="GO:0005829">
    <property type="term" value="C:cytosol"/>
    <property type="evidence" value="ECO:0007669"/>
    <property type="project" value="TreeGrafter"/>
</dbReference>
<keyword evidence="4 7" id="KW-0808">Transferase</keyword>
<comment type="similarity">
    <text evidence="7">Belongs to the class I-like SAM-binding methyltransferase superfamily. rRNA adenine N(6)-methyltransferase family. RsmA subfamily.</text>
</comment>
<dbReference type="GO" id="GO:0003723">
    <property type="term" value="F:RNA binding"/>
    <property type="evidence" value="ECO:0007669"/>
    <property type="project" value="UniProtKB-UniRule"/>
</dbReference>
<evidence type="ECO:0000256" key="8">
    <source>
        <dbReference type="PROSITE-ProRule" id="PRU01026"/>
    </source>
</evidence>
<dbReference type="Pfam" id="PF00398">
    <property type="entry name" value="RrnaAD"/>
    <property type="match status" value="1"/>
</dbReference>
<evidence type="ECO:0000256" key="5">
    <source>
        <dbReference type="ARBA" id="ARBA00022691"/>
    </source>
</evidence>
<protein>
    <recommendedName>
        <fullName evidence="7">Ribosomal RNA small subunit methyltransferase A</fullName>
        <ecNumber evidence="7">2.1.1.182</ecNumber>
    </recommendedName>
    <alternativeName>
        <fullName evidence="7">16S rRNA (adenine(1518)-N(6)/adenine(1519)-N(6))-dimethyltransferase</fullName>
    </alternativeName>
    <alternativeName>
        <fullName evidence="7">16S rRNA dimethyladenosine transferase</fullName>
    </alternativeName>
    <alternativeName>
        <fullName evidence="7">16S rRNA dimethylase</fullName>
    </alternativeName>
    <alternativeName>
        <fullName evidence="7">S-adenosylmethionine-6-N', N'-adenosyl(rRNA) dimethyltransferase</fullName>
    </alternativeName>
</protein>
<keyword evidence="5 7" id="KW-0949">S-adenosyl-L-methionine</keyword>
<dbReference type="EMBL" id="CP036525">
    <property type="protein sequence ID" value="QDT06343.1"/>
    <property type="molecule type" value="Genomic_DNA"/>
</dbReference>
<evidence type="ECO:0000256" key="3">
    <source>
        <dbReference type="ARBA" id="ARBA00022603"/>
    </source>
</evidence>
<dbReference type="SUPFAM" id="SSF53335">
    <property type="entry name" value="S-adenosyl-L-methionine-dependent methyltransferases"/>
    <property type="match status" value="1"/>
</dbReference>
<evidence type="ECO:0000313" key="10">
    <source>
        <dbReference type="EMBL" id="QDT06343.1"/>
    </source>
</evidence>
<dbReference type="InterPro" id="IPR020596">
    <property type="entry name" value="rRNA_Ade_Mease_Trfase_CS"/>
</dbReference>
<keyword evidence="3 7" id="KW-0489">Methyltransferase</keyword>
<dbReference type="InterPro" id="IPR011530">
    <property type="entry name" value="rRNA_adenine_dimethylase"/>
</dbReference>
<evidence type="ECO:0000256" key="2">
    <source>
        <dbReference type="ARBA" id="ARBA00022552"/>
    </source>
</evidence>
<feature type="binding site" evidence="7 8">
    <location>
        <position position="94"/>
    </location>
    <ligand>
        <name>S-adenosyl-L-methionine</name>
        <dbReference type="ChEBI" id="CHEBI:59789"/>
    </ligand>
</feature>
<dbReference type="InterPro" id="IPR020598">
    <property type="entry name" value="rRNA_Ade_methylase_Trfase_N"/>
</dbReference>
<keyword evidence="6 7" id="KW-0694">RNA-binding</keyword>
<evidence type="ECO:0000256" key="6">
    <source>
        <dbReference type="ARBA" id="ARBA00022884"/>
    </source>
</evidence>
<gene>
    <name evidence="10" type="primary">rsmA_2</name>
    <name evidence="7" type="synonym">ksgA</name>
    <name evidence="7" type="synonym">rsmA</name>
    <name evidence="10" type="ORF">K227x_47520</name>
</gene>
<keyword evidence="11" id="KW-1185">Reference proteome</keyword>